<dbReference type="EMBL" id="JWZX01000559">
    <property type="protein sequence ID" value="KOO45988.1"/>
    <property type="molecule type" value="Genomic_DNA"/>
</dbReference>
<evidence type="ECO:0000313" key="3">
    <source>
        <dbReference type="Proteomes" id="UP000037460"/>
    </source>
</evidence>
<proteinExistence type="predicted"/>
<accession>A0A0M0L5R8</accession>
<feature type="compositionally biased region" description="Polar residues" evidence="1">
    <location>
        <begin position="1"/>
        <end position="10"/>
    </location>
</feature>
<keyword evidence="3" id="KW-1185">Reference proteome</keyword>
<organism evidence="2 3">
    <name type="scientific">Chrysochromulina tobinii</name>
    <dbReference type="NCBI Taxonomy" id="1460289"/>
    <lineage>
        <taxon>Eukaryota</taxon>
        <taxon>Haptista</taxon>
        <taxon>Haptophyta</taxon>
        <taxon>Prymnesiophyceae</taxon>
        <taxon>Prymnesiales</taxon>
        <taxon>Chrysochromulinaceae</taxon>
        <taxon>Chrysochromulina</taxon>
    </lineage>
</organism>
<dbReference type="Proteomes" id="UP000037460">
    <property type="component" value="Unassembled WGS sequence"/>
</dbReference>
<reference evidence="3" key="1">
    <citation type="journal article" date="2015" name="PLoS Genet.">
        <title>Genome Sequence and Transcriptome Analyses of Chrysochromulina tobin: Metabolic Tools for Enhanced Algal Fitness in the Prominent Order Prymnesiales (Haptophyceae).</title>
        <authorList>
            <person name="Hovde B.T."/>
            <person name="Deodato C.R."/>
            <person name="Hunsperger H.M."/>
            <person name="Ryken S.A."/>
            <person name="Yost W."/>
            <person name="Jha R.K."/>
            <person name="Patterson J."/>
            <person name="Monnat R.J. Jr."/>
            <person name="Barlow S.B."/>
            <person name="Starkenburg S.R."/>
            <person name="Cattolico R.A."/>
        </authorList>
    </citation>
    <scope>NUCLEOTIDE SEQUENCE</scope>
    <source>
        <strain evidence="3">CCMP291</strain>
    </source>
</reference>
<evidence type="ECO:0000256" key="1">
    <source>
        <dbReference type="SAM" id="MobiDB-lite"/>
    </source>
</evidence>
<dbReference type="AlphaFoldDB" id="A0A0M0L5R8"/>
<name>A0A0M0L5R8_9EUKA</name>
<feature type="region of interest" description="Disordered" evidence="1">
    <location>
        <begin position="1"/>
        <end position="25"/>
    </location>
</feature>
<gene>
    <name evidence="2" type="ORF">Ctob_015218</name>
</gene>
<protein>
    <submittedName>
        <fullName evidence="2">Uncharacterized protein</fullName>
    </submittedName>
</protein>
<sequence>MSTARGSTVATAGATDGRWCRGSST</sequence>
<evidence type="ECO:0000313" key="2">
    <source>
        <dbReference type="EMBL" id="KOO45988.1"/>
    </source>
</evidence>
<comment type="caution">
    <text evidence="2">The sequence shown here is derived from an EMBL/GenBank/DDBJ whole genome shotgun (WGS) entry which is preliminary data.</text>
</comment>